<dbReference type="AlphaFoldDB" id="A0A934N703"/>
<evidence type="ECO:0000313" key="1">
    <source>
        <dbReference type="EMBL" id="MBJ7595969.1"/>
    </source>
</evidence>
<comment type="caution">
    <text evidence="1">The sequence shown here is derived from an EMBL/GenBank/DDBJ whole genome shotgun (WGS) entry which is preliminary data.</text>
</comment>
<sequence length="263" mass="27409">MEGRSLGAAGSRVIGLLALALVCALAGCGAPSSPTPTPPKPTLSPSALATNYRYLNPALYPDRDTPIGQASAQLQAVWTPYDVTVIPGRHLLDSMRSPPQVLNMTNGKLSDADAEALAWAEYRENAFLGWLESNVQPRLNDHLRVHGLFNGVIGNAVRAGQAVTDPACGLYAAQIAVIPVDQTVVAFEAGKGYSVTSQFALVDRYKAPCAVVTAAGPLFTAASDVVIIETGAIQHDDVLGDLFFAQSGRDCESGSAISACGSV</sequence>
<accession>A0A934N703</accession>
<evidence type="ECO:0000313" key="2">
    <source>
        <dbReference type="Proteomes" id="UP000606991"/>
    </source>
</evidence>
<organism evidence="1 2">
    <name type="scientific">Candidatus Aeolococcus gillhamiae</name>
    <dbReference type="NCBI Taxonomy" id="3127015"/>
    <lineage>
        <taxon>Bacteria</taxon>
        <taxon>Bacillati</taxon>
        <taxon>Candidatus Dormiibacterota</taxon>
        <taxon>Candidatus Dormibacteria</taxon>
        <taxon>Candidatus Aeolococcales</taxon>
        <taxon>Candidatus Aeolococcaceae</taxon>
        <taxon>Candidatus Aeolococcus</taxon>
    </lineage>
</organism>
<proteinExistence type="predicted"/>
<dbReference type="PROSITE" id="PS51257">
    <property type="entry name" value="PROKAR_LIPOPROTEIN"/>
    <property type="match status" value="1"/>
</dbReference>
<gene>
    <name evidence="1" type="ORF">JF886_14145</name>
</gene>
<protein>
    <submittedName>
        <fullName evidence="1">Uncharacterized protein</fullName>
    </submittedName>
</protein>
<reference evidence="1 2" key="1">
    <citation type="submission" date="2020-10" db="EMBL/GenBank/DDBJ databases">
        <title>Ca. Dormibacterota MAGs.</title>
        <authorList>
            <person name="Montgomery K."/>
        </authorList>
    </citation>
    <scope>NUCLEOTIDE SEQUENCE [LARGE SCALE GENOMIC DNA]</scope>
    <source>
        <strain evidence="1">SC8812_S17_18</strain>
    </source>
</reference>
<name>A0A934N703_9BACT</name>
<dbReference type="EMBL" id="JAEKNS010000143">
    <property type="protein sequence ID" value="MBJ7595969.1"/>
    <property type="molecule type" value="Genomic_DNA"/>
</dbReference>
<dbReference type="Proteomes" id="UP000606991">
    <property type="component" value="Unassembled WGS sequence"/>
</dbReference>